<dbReference type="SUPFAM" id="SSF75169">
    <property type="entry name" value="DsrEFH-like"/>
    <property type="match status" value="1"/>
</dbReference>
<dbReference type="Gene3D" id="3.40.1260.10">
    <property type="entry name" value="DsrEFH-like"/>
    <property type="match status" value="1"/>
</dbReference>
<dbReference type="RefSeq" id="WP_408623753.1">
    <property type="nucleotide sequence ID" value="NZ_JBEQCT010000004.1"/>
</dbReference>
<dbReference type="InterPro" id="IPR027396">
    <property type="entry name" value="DsrEFH-like"/>
</dbReference>
<reference evidence="1 2" key="1">
    <citation type="journal article" date="2013" name="Int. J. Syst. Evol. Microbiol.">
        <title>Celerinatantimonas yamalensis sp. nov., a cold-adapted diazotrophic bacterium from a cold permafrost brine.</title>
        <authorList>
            <person name="Shcherbakova V."/>
            <person name="Chuvilskaya N."/>
            <person name="Rivkina E."/>
            <person name="Demidov N."/>
            <person name="Uchaeva V."/>
            <person name="Suetin S."/>
            <person name="Suzina N."/>
            <person name="Gilichinsky D."/>
        </authorList>
    </citation>
    <scope>NUCLEOTIDE SEQUENCE [LARGE SCALE GENOMIC DNA]</scope>
    <source>
        <strain evidence="1 2">C7</strain>
    </source>
</reference>
<comment type="caution">
    <text evidence="1">The sequence shown here is derived from an EMBL/GenBank/DDBJ whole genome shotgun (WGS) entry which is preliminary data.</text>
</comment>
<dbReference type="InterPro" id="IPR007215">
    <property type="entry name" value="Sulphur_relay_TusB/DsrH"/>
</dbReference>
<proteinExistence type="predicted"/>
<evidence type="ECO:0000313" key="1">
    <source>
        <dbReference type="EMBL" id="MFM2485518.1"/>
    </source>
</evidence>
<evidence type="ECO:0000313" key="2">
    <source>
        <dbReference type="Proteomes" id="UP001629953"/>
    </source>
</evidence>
<accession>A0ABW9G7E2</accession>
<sequence>MLHIYRDCQFPSQQLTQCLAMLTCDDHLLLIENGVYLVCYQHPELLALAQTNRLSVLTDDLDARGVQAPALYPTISMSQWVALSAQHVNSLTWAVSSSV</sequence>
<dbReference type="Pfam" id="PF04077">
    <property type="entry name" value="DsrH"/>
    <property type="match status" value="1"/>
</dbReference>
<protein>
    <submittedName>
        <fullName evidence="1">Sulfurtransferase complex subunit TusB</fullName>
    </submittedName>
</protein>
<gene>
    <name evidence="1" type="primary">tusB</name>
    <name evidence="1" type="ORF">ABUE30_10690</name>
</gene>
<name>A0ABW9G7E2_9GAMM</name>
<dbReference type="PANTHER" id="PTHR37526">
    <property type="entry name" value="PROTEIN TUSB"/>
    <property type="match status" value="1"/>
</dbReference>
<keyword evidence="2" id="KW-1185">Reference proteome</keyword>
<dbReference type="NCBIfam" id="TIGR03011">
    <property type="entry name" value="sulf_tusB_dsrH"/>
    <property type="match status" value="1"/>
</dbReference>
<dbReference type="Proteomes" id="UP001629953">
    <property type="component" value="Unassembled WGS sequence"/>
</dbReference>
<organism evidence="1 2">
    <name type="scientific">Celerinatantimonas yamalensis</name>
    <dbReference type="NCBI Taxonomy" id="559956"/>
    <lineage>
        <taxon>Bacteria</taxon>
        <taxon>Pseudomonadati</taxon>
        <taxon>Pseudomonadota</taxon>
        <taxon>Gammaproteobacteria</taxon>
        <taxon>Celerinatantimonadaceae</taxon>
        <taxon>Celerinatantimonas</taxon>
    </lineage>
</organism>
<dbReference type="EMBL" id="JBEQCT010000004">
    <property type="protein sequence ID" value="MFM2485518.1"/>
    <property type="molecule type" value="Genomic_DNA"/>
</dbReference>
<dbReference type="PANTHER" id="PTHR37526:SF1">
    <property type="entry name" value="PROTEIN TUSB"/>
    <property type="match status" value="1"/>
</dbReference>